<comment type="caution">
    <text evidence="2">The sequence shown here is derived from an EMBL/GenBank/DDBJ whole genome shotgun (WGS) entry which is preliminary data.</text>
</comment>
<dbReference type="Proteomes" id="UP000287651">
    <property type="component" value="Unassembled WGS sequence"/>
</dbReference>
<organism evidence="2 3">
    <name type="scientific">Ensete ventricosum</name>
    <name type="common">Abyssinian banana</name>
    <name type="synonym">Musa ensete</name>
    <dbReference type="NCBI Taxonomy" id="4639"/>
    <lineage>
        <taxon>Eukaryota</taxon>
        <taxon>Viridiplantae</taxon>
        <taxon>Streptophyta</taxon>
        <taxon>Embryophyta</taxon>
        <taxon>Tracheophyta</taxon>
        <taxon>Spermatophyta</taxon>
        <taxon>Magnoliopsida</taxon>
        <taxon>Liliopsida</taxon>
        <taxon>Zingiberales</taxon>
        <taxon>Musaceae</taxon>
        <taxon>Ensete</taxon>
    </lineage>
</organism>
<name>A0A426ZX05_ENSVE</name>
<dbReference type="EMBL" id="AMZH03004671">
    <property type="protein sequence ID" value="RRT68514.1"/>
    <property type="molecule type" value="Genomic_DNA"/>
</dbReference>
<feature type="compositionally biased region" description="Basic and acidic residues" evidence="1">
    <location>
        <begin position="94"/>
        <end position="111"/>
    </location>
</feature>
<evidence type="ECO:0000313" key="2">
    <source>
        <dbReference type="EMBL" id="RRT68514.1"/>
    </source>
</evidence>
<evidence type="ECO:0000256" key="1">
    <source>
        <dbReference type="SAM" id="MobiDB-lite"/>
    </source>
</evidence>
<accession>A0A426ZX05</accession>
<protein>
    <submittedName>
        <fullName evidence="2">Uncharacterized protein</fullName>
    </submittedName>
</protein>
<gene>
    <name evidence="2" type="ORF">B296_00009890</name>
</gene>
<dbReference type="AlphaFoldDB" id="A0A426ZX05"/>
<reference evidence="2 3" key="1">
    <citation type="journal article" date="2014" name="Agronomy (Basel)">
        <title>A Draft Genome Sequence for Ensete ventricosum, the Drought-Tolerant Tree Against Hunger.</title>
        <authorList>
            <person name="Harrison J."/>
            <person name="Moore K.A."/>
            <person name="Paszkiewicz K."/>
            <person name="Jones T."/>
            <person name="Grant M."/>
            <person name="Ambacheew D."/>
            <person name="Muzemil S."/>
            <person name="Studholme D.J."/>
        </authorList>
    </citation>
    <scope>NUCLEOTIDE SEQUENCE [LARGE SCALE GENOMIC DNA]</scope>
</reference>
<proteinExistence type="predicted"/>
<evidence type="ECO:0000313" key="3">
    <source>
        <dbReference type="Proteomes" id="UP000287651"/>
    </source>
</evidence>
<feature type="region of interest" description="Disordered" evidence="1">
    <location>
        <begin position="65"/>
        <end position="111"/>
    </location>
</feature>
<sequence>MVDKALTVSVLDEVIEGVAVAVIGELVVASGELLQALGGDAVEVAAELGVLRQDHRAPRDEAVDQRLLSHLPSPEETLIQDPRKRNGGCQARRGWRERSPLVERGNDKARD</sequence>